<dbReference type="RefSeq" id="WP_200198000.1">
    <property type="nucleotide sequence ID" value="NZ_JAENHM010000073.1"/>
</dbReference>
<keyword evidence="2" id="KW-0732">Signal</keyword>
<dbReference type="InterPro" id="IPR036737">
    <property type="entry name" value="OmpA-like_sf"/>
</dbReference>
<dbReference type="SUPFAM" id="SSF103088">
    <property type="entry name" value="OmpA-like"/>
    <property type="match status" value="1"/>
</dbReference>
<proteinExistence type="predicted"/>
<gene>
    <name evidence="4" type="ORF">JHL17_28400</name>
</gene>
<feature type="compositionally biased region" description="Low complexity" evidence="1">
    <location>
        <begin position="115"/>
        <end position="143"/>
    </location>
</feature>
<evidence type="ECO:0000313" key="5">
    <source>
        <dbReference type="Proteomes" id="UP000652760"/>
    </source>
</evidence>
<protein>
    <recommendedName>
        <fullName evidence="3">OmpA-like domain-containing protein</fullName>
    </recommendedName>
</protein>
<dbReference type="Gene3D" id="3.30.1330.60">
    <property type="entry name" value="OmpA-like domain"/>
    <property type="match status" value="1"/>
</dbReference>
<sequence length="262" mass="26647">MGRWGHADRKHLAAAALCAVWTLSPAALSAAAPANGPGGSPGGLTLENAVPLPAPPRPSLRTPPPVKAPPRLVLPQPLDAPPLPDLTEGPAQPVPRATARTQPAQTPAPAPAPTLAPATPQQPAAPGGAATPAPATPRTDTAALPPPPEAAPPAASLPPSSVLSLVFPADATNLPDAADAVVDRIVERLRASDTARLQLRSYASGTPDTAREARQRALARALALRERLTVFGIRSTRVDVRALGLDDGGGASDRIDAVFLNE</sequence>
<dbReference type="Proteomes" id="UP000652760">
    <property type="component" value="Unassembled WGS sequence"/>
</dbReference>
<organism evidence="4 5">
    <name type="scientific">Azospirillum endophyticum</name>
    <dbReference type="NCBI Taxonomy" id="2800326"/>
    <lineage>
        <taxon>Bacteria</taxon>
        <taxon>Pseudomonadati</taxon>
        <taxon>Pseudomonadota</taxon>
        <taxon>Alphaproteobacteria</taxon>
        <taxon>Rhodospirillales</taxon>
        <taxon>Azospirillaceae</taxon>
        <taxon>Azospirillum</taxon>
    </lineage>
</organism>
<dbReference type="EMBL" id="JAENHM010000073">
    <property type="protein sequence ID" value="MBK1841328.1"/>
    <property type="molecule type" value="Genomic_DNA"/>
</dbReference>
<feature type="compositionally biased region" description="Low complexity" evidence="1">
    <location>
        <begin position="95"/>
        <end position="105"/>
    </location>
</feature>
<feature type="signal peptide" evidence="2">
    <location>
        <begin position="1"/>
        <end position="26"/>
    </location>
</feature>
<feature type="compositionally biased region" description="Pro residues" evidence="1">
    <location>
        <begin position="52"/>
        <end position="68"/>
    </location>
</feature>
<dbReference type="Pfam" id="PF00691">
    <property type="entry name" value="OmpA"/>
    <property type="match status" value="1"/>
</dbReference>
<keyword evidence="5" id="KW-1185">Reference proteome</keyword>
<name>A0ABS1FD12_9PROT</name>
<dbReference type="InterPro" id="IPR006665">
    <property type="entry name" value="OmpA-like"/>
</dbReference>
<accession>A0ABS1FD12</accession>
<feature type="domain" description="OmpA-like" evidence="3">
    <location>
        <begin position="167"/>
        <end position="245"/>
    </location>
</feature>
<comment type="caution">
    <text evidence="4">The sequence shown here is derived from an EMBL/GenBank/DDBJ whole genome shotgun (WGS) entry which is preliminary data.</text>
</comment>
<feature type="chain" id="PRO_5047171378" description="OmpA-like domain-containing protein" evidence="2">
    <location>
        <begin position="27"/>
        <end position="262"/>
    </location>
</feature>
<evidence type="ECO:0000259" key="3">
    <source>
        <dbReference type="Pfam" id="PF00691"/>
    </source>
</evidence>
<feature type="region of interest" description="Disordered" evidence="1">
    <location>
        <begin position="30"/>
        <end position="158"/>
    </location>
</feature>
<evidence type="ECO:0000313" key="4">
    <source>
        <dbReference type="EMBL" id="MBK1841328.1"/>
    </source>
</evidence>
<evidence type="ECO:0000256" key="1">
    <source>
        <dbReference type="SAM" id="MobiDB-lite"/>
    </source>
</evidence>
<reference evidence="5" key="1">
    <citation type="submission" date="2021-01" db="EMBL/GenBank/DDBJ databases">
        <title>Genome public.</title>
        <authorList>
            <person name="Liu C."/>
            <person name="Sun Q."/>
        </authorList>
    </citation>
    <scope>NUCLEOTIDE SEQUENCE [LARGE SCALE GENOMIC DNA]</scope>
    <source>
        <strain evidence="5">YIM B02556</strain>
    </source>
</reference>
<evidence type="ECO:0000256" key="2">
    <source>
        <dbReference type="SAM" id="SignalP"/>
    </source>
</evidence>